<dbReference type="EMBL" id="UYYB01127653">
    <property type="protein sequence ID" value="VDM84104.1"/>
    <property type="molecule type" value="Genomic_DNA"/>
</dbReference>
<keyword evidence="2" id="KW-1185">Reference proteome</keyword>
<name>A0A3P7JYQ3_STRVU</name>
<dbReference type="AlphaFoldDB" id="A0A3P7JYQ3"/>
<proteinExistence type="predicted"/>
<evidence type="ECO:0000313" key="1">
    <source>
        <dbReference type="EMBL" id="VDM84104.1"/>
    </source>
</evidence>
<gene>
    <name evidence="1" type="ORF">SVUK_LOCUS19102</name>
</gene>
<reference evidence="1 2" key="1">
    <citation type="submission" date="2018-11" db="EMBL/GenBank/DDBJ databases">
        <authorList>
            <consortium name="Pathogen Informatics"/>
        </authorList>
    </citation>
    <scope>NUCLEOTIDE SEQUENCE [LARGE SCALE GENOMIC DNA]</scope>
</reference>
<evidence type="ECO:0000313" key="2">
    <source>
        <dbReference type="Proteomes" id="UP000270094"/>
    </source>
</evidence>
<dbReference type="Proteomes" id="UP000270094">
    <property type="component" value="Unassembled WGS sequence"/>
</dbReference>
<dbReference type="OrthoDB" id="10260961at2759"/>
<sequence length="147" mass="16787">DDSEEDLQEDIYGRTINRRTGQIIGADPKAALKKLEDLDTKNGDSESKKEIERVLMGTINRLSEGTLVRSYHIVSDYWQHHSKNAAYFIEMLLRELIGEISKTPNGDDKKLENSVVFLAHLLHFRSLFTPRAPMFSGFSYNKTDSPI</sequence>
<protein>
    <submittedName>
        <fullName evidence="1">Uncharacterized protein</fullName>
    </submittedName>
</protein>
<accession>A0A3P7JYQ3</accession>
<organism evidence="1 2">
    <name type="scientific">Strongylus vulgaris</name>
    <name type="common">Blood worm</name>
    <dbReference type="NCBI Taxonomy" id="40348"/>
    <lineage>
        <taxon>Eukaryota</taxon>
        <taxon>Metazoa</taxon>
        <taxon>Ecdysozoa</taxon>
        <taxon>Nematoda</taxon>
        <taxon>Chromadorea</taxon>
        <taxon>Rhabditida</taxon>
        <taxon>Rhabditina</taxon>
        <taxon>Rhabditomorpha</taxon>
        <taxon>Strongyloidea</taxon>
        <taxon>Strongylidae</taxon>
        <taxon>Strongylus</taxon>
    </lineage>
</organism>
<feature type="non-terminal residue" evidence="1">
    <location>
        <position position="1"/>
    </location>
</feature>